<name>A0AB39W1G6_9FLAO</name>
<accession>A0AB39W1G6</accession>
<dbReference type="RefSeq" id="WP_367773635.1">
    <property type="nucleotide sequence ID" value="NZ_CP165625.1"/>
</dbReference>
<evidence type="ECO:0008006" key="2">
    <source>
        <dbReference type="Google" id="ProtNLM"/>
    </source>
</evidence>
<sequence>MTNKLQGKNAFYIDTYAQGSYHEMFNSSLILMCSLIFDKVECRLSKSSFEAFKNLIGEAVPHNINYQDVFVIKGQGRYDLLFRYLFSTFQNMRYLIAVPKDSVLIFPYNNLFSLRVLNFFNKIFKKKILIFCHGEMEGIVTDLKVGGFLHRMLIRLSQDFFLNPNVTISDGIHFSIMGERIHKNLAEILSRDKISKFVSIDHSYIFKSTEEVNLKEKDKLLRIGTVGLLNETKGMMGFIEFVNKINPLYKQKLNISVTGKIEKNAQLLSSLGIDIAPQDQIISRNEYNKRIEDLDILLFFYPKDSYKITASGAIMDAIFQRKTILALHNDYFEYVFDKFGKFGYLVNSIAEMENLLYQLIDTKENINVEFDTLQEKFSPQVISLQLLSELRRIGYLNS</sequence>
<evidence type="ECO:0000313" key="1">
    <source>
        <dbReference type="EMBL" id="XDU95688.1"/>
    </source>
</evidence>
<dbReference type="EMBL" id="CP165625">
    <property type="protein sequence ID" value="XDU95688.1"/>
    <property type="molecule type" value="Genomic_DNA"/>
</dbReference>
<proteinExistence type="predicted"/>
<dbReference type="AlphaFoldDB" id="A0AB39W1G6"/>
<reference evidence="1" key="1">
    <citation type="submission" date="2024-07" db="EMBL/GenBank/DDBJ databases">
        <authorList>
            <person name="Biller S.J."/>
        </authorList>
    </citation>
    <scope>NUCLEOTIDE SEQUENCE</scope>
    <source>
        <strain evidence="1">WC2409</strain>
    </source>
</reference>
<gene>
    <name evidence="1" type="ORF">AB3G34_00875</name>
</gene>
<organism evidence="1">
    <name type="scientific">Flavobacterium sp. WC2409</name>
    <dbReference type="NCBI Taxonomy" id="3234139"/>
    <lineage>
        <taxon>Bacteria</taxon>
        <taxon>Pseudomonadati</taxon>
        <taxon>Bacteroidota</taxon>
        <taxon>Flavobacteriia</taxon>
        <taxon>Flavobacteriales</taxon>
        <taxon>Flavobacteriaceae</taxon>
        <taxon>Flavobacterium</taxon>
    </lineage>
</organism>
<protein>
    <recommendedName>
        <fullName evidence="2">Glycosyltransferase</fullName>
    </recommendedName>
</protein>